<organism evidence="1 2">
    <name type="scientific">Amycolatopsis lexingtonensis</name>
    <dbReference type="NCBI Taxonomy" id="218822"/>
    <lineage>
        <taxon>Bacteria</taxon>
        <taxon>Bacillati</taxon>
        <taxon>Actinomycetota</taxon>
        <taxon>Actinomycetes</taxon>
        <taxon>Pseudonocardiales</taxon>
        <taxon>Pseudonocardiaceae</taxon>
        <taxon>Amycolatopsis</taxon>
    </lineage>
</organism>
<proteinExistence type="predicted"/>
<comment type="caution">
    <text evidence="1">The sequence shown here is derived from an EMBL/GenBank/DDBJ whole genome shotgun (WGS) entry which is preliminary data.</text>
</comment>
<name>A0ABR9HRG3_9PSEU</name>
<accession>A0ABR9HRG3</accession>
<dbReference type="EMBL" id="JADBEG010000001">
    <property type="protein sequence ID" value="MBE1493490.1"/>
    <property type="molecule type" value="Genomic_DNA"/>
</dbReference>
<keyword evidence="2" id="KW-1185">Reference proteome</keyword>
<evidence type="ECO:0000313" key="2">
    <source>
        <dbReference type="Proteomes" id="UP000631670"/>
    </source>
</evidence>
<reference evidence="1 2" key="1">
    <citation type="submission" date="2020-10" db="EMBL/GenBank/DDBJ databases">
        <title>Sequencing the genomes of 1000 actinobacteria strains.</title>
        <authorList>
            <person name="Klenk H.-P."/>
        </authorList>
    </citation>
    <scope>NUCLEOTIDE SEQUENCE [LARGE SCALE GENOMIC DNA]</scope>
    <source>
        <strain evidence="1 2">DSM 44653</strain>
    </source>
</reference>
<dbReference type="Proteomes" id="UP000631670">
    <property type="component" value="Unassembled WGS sequence"/>
</dbReference>
<gene>
    <name evidence="1" type="ORF">H4696_000590</name>
</gene>
<sequence length="68" mass="7150">MAPPFAAGAGHADRGLAVHRISVHRVLTRLSVEPAAPGKPVRIREVLTEVTVTAAFVTQGELTAAQRP</sequence>
<evidence type="ECO:0000313" key="1">
    <source>
        <dbReference type="EMBL" id="MBE1493490.1"/>
    </source>
</evidence>
<evidence type="ECO:0008006" key="3">
    <source>
        <dbReference type="Google" id="ProtNLM"/>
    </source>
</evidence>
<dbReference type="RefSeq" id="WP_086861248.1">
    <property type="nucleotide sequence ID" value="NZ_JADBEG010000001.1"/>
</dbReference>
<protein>
    <recommendedName>
        <fullName evidence="3">GntR family transcriptional regulator</fullName>
    </recommendedName>
</protein>